<organism evidence="4">
    <name type="scientific">Leptospira ellisii</name>
    <dbReference type="NCBI Taxonomy" id="2023197"/>
    <lineage>
        <taxon>Bacteria</taxon>
        <taxon>Pseudomonadati</taxon>
        <taxon>Spirochaetota</taxon>
        <taxon>Spirochaetia</taxon>
        <taxon>Leptospirales</taxon>
        <taxon>Leptospiraceae</taxon>
        <taxon>Leptospira</taxon>
    </lineage>
</organism>
<dbReference type="RefSeq" id="WP_100746339.1">
    <property type="nucleotide sequence ID" value="NZ_NPEF02000013.1"/>
</dbReference>
<accession>A0A2N0BMJ7</accession>
<keyword evidence="2" id="KW-1133">Transmembrane helix</keyword>
<evidence type="ECO:0000313" key="4">
    <source>
        <dbReference type="EMBL" id="PJZ94931.1"/>
    </source>
</evidence>
<dbReference type="EMBL" id="NPEF02000013">
    <property type="protein sequence ID" value="MDV6236328.1"/>
    <property type="molecule type" value="Genomic_DNA"/>
</dbReference>
<evidence type="ECO:0000313" key="5">
    <source>
        <dbReference type="Proteomes" id="UP000232122"/>
    </source>
</evidence>
<dbReference type="Proteomes" id="UP000232122">
    <property type="component" value="Unassembled WGS sequence"/>
</dbReference>
<evidence type="ECO:0008006" key="6">
    <source>
        <dbReference type="Google" id="ProtNLM"/>
    </source>
</evidence>
<dbReference type="AlphaFoldDB" id="A0A2N0BMJ7"/>
<sequence length="174" mass="19945">MIQRKIHISLKIVLLSSVALFLVFWLILRWNRFRGPEPESPWLEIPESALIERAEKDGKRILFLVEPISCSDCESIRKKFESAPRIAELYLFSRIGETQAKERYESILLDDRFSEKVPLLAEGKGFWGIRNGSDEILYLSQGIFGEAEERILLESASAQNKNAAPDPKNKPDPE</sequence>
<evidence type="ECO:0000256" key="1">
    <source>
        <dbReference type="SAM" id="MobiDB-lite"/>
    </source>
</evidence>
<gene>
    <name evidence="4" type="ORF">CH379_00205</name>
    <name evidence="3" type="ORF">CH379_011895</name>
</gene>
<feature type="transmembrane region" description="Helical" evidence="2">
    <location>
        <begin position="12"/>
        <end position="30"/>
    </location>
</feature>
<feature type="region of interest" description="Disordered" evidence="1">
    <location>
        <begin position="155"/>
        <end position="174"/>
    </location>
</feature>
<proteinExistence type="predicted"/>
<keyword evidence="5" id="KW-1185">Reference proteome</keyword>
<protein>
    <recommendedName>
        <fullName evidence="6">Thioredoxin family protein</fullName>
    </recommendedName>
</protein>
<comment type="caution">
    <text evidence="4">The sequence shown here is derived from an EMBL/GenBank/DDBJ whole genome shotgun (WGS) entry which is preliminary data.</text>
</comment>
<accession>A0A2N0BEP5</accession>
<name>A0A2N0BMJ7_9LEPT</name>
<dbReference type="EMBL" id="NPEF01000001">
    <property type="protein sequence ID" value="PJZ94931.1"/>
    <property type="molecule type" value="Genomic_DNA"/>
</dbReference>
<evidence type="ECO:0000256" key="2">
    <source>
        <dbReference type="SAM" id="Phobius"/>
    </source>
</evidence>
<keyword evidence="2" id="KW-0812">Transmembrane</keyword>
<reference evidence="3 5" key="2">
    <citation type="journal article" date="2018" name="Microb. Genom.">
        <title>Deciphering the unexplored Leptospira diversity from soils uncovers genomic evolution to virulence.</title>
        <authorList>
            <person name="Thibeaux R."/>
            <person name="Iraola G."/>
            <person name="Ferres I."/>
            <person name="Bierque E."/>
            <person name="Girault D."/>
            <person name="Soupe-Gilbert M.E."/>
            <person name="Picardeau M."/>
            <person name="Goarant C."/>
        </authorList>
    </citation>
    <scope>NUCLEOTIDE SEQUENCE [LARGE SCALE GENOMIC DNA]</scope>
    <source>
        <strain evidence="3 5">ATI7-C-A5</strain>
    </source>
</reference>
<reference evidence="3" key="3">
    <citation type="submission" date="2023-10" db="EMBL/GenBank/DDBJ databases">
        <authorList>
            <person name="Picardeau M."/>
            <person name="Thibeaux R."/>
        </authorList>
    </citation>
    <scope>NUCLEOTIDE SEQUENCE</scope>
    <source>
        <strain evidence="3">ATI7-C-A5</strain>
    </source>
</reference>
<reference evidence="4" key="1">
    <citation type="submission" date="2017-07" db="EMBL/GenBank/DDBJ databases">
        <title>Leptospira spp. isolated from tropical soils.</title>
        <authorList>
            <person name="Thibeaux R."/>
            <person name="Iraola G."/>
            <person name="Ferres I."/>
            <person name="Bierque E."/>
            <person name="Girault D."/>
            <person name="Soupe-Gilbert M.-E."/>
            <person name="Picardeau M."/>
            <person name="Goarant C."/>
        </authorList>
    </citation>
    <scope>NUCLEOTIDE SEQUENCE [LARGE SCALE GENOMIC DNA]</scope>
    <source>
        <strain evidence="4">ATI7-C-A5</strain>
    </source>
</reference>
<keyword evidence="2" id="KW-0472">Membrane</keyword>
<dbReference type="OrthoDB" id="340677at2"/>
<evidence type="ECO:0000313" key="3">
    <source>
        <dbReference type="EMBL" id="MDV6236328.1"/>
    </source>
</evidence>